<dbReference type="EMBL" id="CP000924">
    <property type="protein sequence ID" value="ABY95243.1"/>
    <property type="molecule type" value="Genomic_DNA"/>
</dbReference>
<dbReference type="AlphaFoldDB" id="B0KB55"/>
<name>B0KB55_THEP3</name>
<sequence length="259" mass="30333">MLSQIYSCWDNLSFNEAIEGFEKLFKILKSWKPIDKDIIGYKYEEILYKQHELIKPLKEIDLKDKNKEWEYVTNKHVYIPLLFSIYTNALRRSYEGKYDVAILLLYRILELIAQVRLASYGFSVSLPDYSKLPVGGNELLEKMNENIKPFKNFREYMELPRNNITLFDAYVLMKSIEDELMKNINLGLIYSKVQLRNKSIFAHGFGILSDKDFNDFHGFSSTVFTMLRFHITLLTVAIVAIKLGKFDEFKSLVGLMQSA</sequence>
<evidence type="ECO:0000313" key="2">
    <source>
        <dbReference type="Proteomes" id="UP000002156"/>
    </source>
</evidence>
<dbReference type="NCBIfam" id="TIGR02710">
    <property type="entry name" value="TIGR02710 family CRISPR-associated CARF protein"/>
    <property type="match status" value="1"/>
</dbReference>
<protein>
    <submittedName>
        <fullName evidence="1">Uncharacterized protein</fullName>
    </submittedName>
</protein>
<evidence type="ECO:0000313" key="1">
    <source>
        <dbReference type="EMBL" id="ABY95243.1"/>
    </source>
</evidence>
<gene>
    <name evidence="1" type="ordered locus">Teth39_1599</name>
</gene>
<dbReference type="Proteomes" id="UP000002156">
    <property type="component" value="Chromosome"/>
</dbReference>
<organism evidence="1 2">
    <name type="scientific">Thermoanaerobacter pseudethanolicus (strain ATCC 33223 / 39E)</name>
    <name type="common">Clostridium thermohydrosulfuricum</name>
    <dbReference type="NCBI Taxonomy" id="340099"/>
    <lineage>
        <taxon>Bacteria</taxon>
        <taxon>Bacillati</taxon>
        <taxon>Bacillota</taxon>
        <taxon>Clostridia</taxon>
        <taxon>Thermoanaerobacterales</taxon>
        <taxon>Thermoanaerobacteraceae</taxon>
        <taxon>Thermoanaerobacter</taxon>
    </lineage>
</organism>
<dbReference type="STRING" id="340099.Teth39_1599"/>
<dbReference type="KEGG" id="tpd:Teth39_1599"/>
<proteinExistence type="predicted"/>
<keyword evidence="2" id="KW-1185">Reference proteome</keyword>
<dbReference type="HOGENOM" id="CLU_1073380_0_0_9"/>
<reference evidence="2" key="1">
    <citation type="submission" date="2008-01" db="EMBL/GenBank/DDBJ databases">
        <title>Complete sequence of Thermoanaerobacter pseudethanolicus 39E.</title>
        <authorList>
            <person name="Copeland A."/>
            <person name="Lucas S."/>
            <person name="Lapidus A."/>
            <person name="Barry K."/>
            <person name="Glavina del Rio T."/>
            <person name="Dalin E."/>
            <person name="Tice H."/>
            <person name="Pitluck S."/>
            <person name="Bruce D."/>
            <person name="Goodwin L."/>
            <person name="Saunders E."/>
            <person name="Brettin T."/>
            <person name="Detter J.C."/>
            <person name="Han C."/>
            <person name="Schmutz J."/>
            <person name="Larimer F."/>
            <person name="Land M."/>
            <person name="Hauser L."/>
            <person name="Kyrpides N."/>
            <person name="Lykidis A."/>
            <person name="Hemme C."/>
            <person name="Fields M.W."/>
            <person name="He Z."/>
            <person name="Zhou J."/>
            <person name="Richardson P."/>
        </authorList>
    </citation>
    <scope>NUCLEOTIDE SEQUENCE [LARGE SCALE GENOMIC DNA]</scope>
    <source>
        <strain evidence="2">ATCC 33223 / DSM 2355 / 39E</strain>
    </source>
</reference>
<dbReference type="eggNOG" id="ENOG5032WIU">
    <property type="taxonomic scope" value="Bacteria"/>
</dbReference>
<dbReference type="Pfam" id="PF09670">
    <property type="entry name" value="Cas_Cas02710"/>
    <property type="match status" value="1"/>
</dbReference>
<dbReference type="InterPro" id="IPR014082">
    <property type="entry name" value="CRISPR-assoc_prot_Cas02710"/>
</dbReference>
<accession>B0KB55</accession>